<sequence length="286" mass="33381">MLDAYFESDKEVLKFCEHLFLKSNQIQLHWKIHEEWGNHIQIEKSLPHENLIEVIAKSMTNVFIAHRLGNLIKSIIKKYYYYSNSDEIDRIHEITNWIIAGNDGDSLVVRKNKGGDPNQLLVSLFIANIKDTENIHYDSIVKFGLKKFKDQLVQYVGLAIDEYKREEEHQEFVNMLREYITKKDPGMPIIHVLQGSTFVFYKETGKVISNMELRTIMQKEPLYLFGLDGEEMNLAPLIAMAPEKIIIYGDDPSEPKTMTVINVFQEKVEFESIRKFPFGRDFKKGT</sequence>
<proteinExistence type="predicted"/>
<gene>
    <name evidence="1" type="primary">ytxC</name>
    <name evidence="1" type="ORF">D8M06_17040</name>
</gene>
<dbReference type="EMBL" id="RBZP01000021">
    <property type="protein sequence ID" value="RKQ29920.1"/>
    <property type="molecule type" value="Genomic_DNA"/>
</dbReference>
<evidence type="ECO:0000313" key="2">
    <source>
        <dbReference type="Proteomes" id="UP000269301"/>
    </source>
</evidence>
<comment type="caution">
    <text evidence="1">The sequence shown here is derived from an EMBL/GenBank/DDBJ whole genome shotgun (WGS) entry which is preliminary data.</text>
</comment>
<organism evidence="1 2">
    <name type="scientific">Oceanobacillus halophilus</name>
    <dbReference type="NCBI Taxonomy" id="930130"/>
    <lineage>
        <taxon>Bacteria</taxon>
        <taxon>Bacillati</taxon>
        <taxon>Bacillota</taxon>
        <taxon>Bacilli</taxon>
        <taxon>Bacillales</taxon>
        <taxon>Bacillaceae</taxon>
        <taxon>Oceanobacillus</taxon>
    </lineage>
</organism>
<keyword evidence="2" id="KW-1185">Reference proteome</keyword>
<protein>
    <submittedName>
        <fullName evidence="1">Putative sporulation protein YtxC</fullName>
    </submittedName>
</protein>
<dbReference type="OrthoDB" id="2986513at2"/>
<name>A0A494ZUQ3_9BACI</name>
<dbReference type="AlphaFoldDB" id="A0A494ZUQ3"/>
<dbReference type="Pfam" id="PF08812">
    <property type="entry name" value="YtxC"/>
    <property type="match status" value="1"/>
</dbReference>
<dbReference type="InterPro" id="IPR014199">
    <property type="entry name" value="Spore_YtxC"/>
</dbReference>
<accession>A0A494ZUQ3</accession>
<dbReference type="RefSeq" id="WP_121205787.1">
    <property type="nucleotide sequence ID" value="NZ_RBZP01000021.1"/>
</dbReference>
<dbReference type="Proteomes" id="UP000269301">
    <property type="component" value="Unassembled WGS sequence"/>
</dbReference>
<reference evidence="1 2" key="1">
    <citation type="journal article" date="2016" name="Int. J. Syst. Evol. Microbiol.">
        <title>Oceanobacillus halophilus sp. nov., a novel moderately halophilic bacterium from a hypersaline lake.</title>
        <authorList>
            <person name="Amoozegar M.A."/>
            <person name="Bagheri M."/>
            <person name="Makhdoumi A."/>
            <person name="Nikou M.M."/>
            <person name="Fazeli S.A.S."/>
            <person name="Schumann P."/>
            <person name="Sproer C."/>
            <person name="Sanchez-Porro C."/>
            <person name="Ventosa A."/>
        </authorList>
    </citation>
    <scope>NUCLEOTIDE SEQUENCE [LARGE SCALE GENOMIC DNA]</scope>
    <source>
        <strain evidence="1 2">DSM 23996</strain>
    </source>
</reference>
<dbReference type="NCBIfam" id="TIGR02834">
    <property type="entry name" value="spo_ytxC"/>
    <property type="match status" value="1"/>
</dbReference>
<evidence type="ECO:0000313" key="1">
    <source>
        <dbReference type="EMBL" id="RKQ29920.1"/>
    </source>
</evidence>